<dbReference type="EMBL" id="JACGWL010000009">
    <property type="protein sequence ID" value="KAK4395674.1"/>
    <property type="molecule type" value="Genomic_DNA"/>
</dbReference>
<reference evidence="2" key="1">
    <citation type="submission" date="2020-06" db="EMBL/GenBank/DDBJ databases">
        <authorList>
            <person name="Li T."/>
            <person name="Hu X."/>
            <person name="Zhang T."/>
            <person name="Song X."/>
            <person name="Zhang H."/>
            <person name="Dai N."/>
            <person name="Sheng W."/>
            <person name="Hou X."/>
            <person name="Wei L."/>
        </authorList>
    </citation>
    <scope>NUCLEOTIDE SEQUENCE</scope>
    <source>
        <strain evidence="2">K16</strain>
        <tissue evidence="2">Leaf</tissue>
    </source>
</reference>
<sequence length="203" mass="23165">MIWTSRIVLSPFPSIVIRSGKDTFKKWIEDVLGYHANILHTAKIHPAVHASLFTYIYNKHVLQAFLELWCHSVNTLHAAIGEISISLWDIRGLCGLPVCGEFYDEVVPSSKDLLGNETYKPFVPRSCKYLLLAYHHFPKDSDGVLISDWVGFWFKGSLRYVAPPLRSSRKRVHEPKLSRSPNGNVDATNLPYGKYHDKPFTIL</sequence>
<protein>
    <recommendedName>
        <fullName evidence="4">Aminotransferase-like plant mobile domain-containing protein</fullName>
    </recommendedName>
</protein>
<comment type="caution">
    <text evidence="2">The sequence shown here is derived from an EMBL/GenBank/DDBJ whole genome shotgun (WGS) entry which is preliminary data.</text>
</comment>
<dbReference type="AlphaFoldDB" id="A0AAE2BS18"/>
<organism evidence="2 3">
    <name type="scientific">Sesamum angolense</name>
    <dbReference type="NCBI Taxonomy" id="2727404"/>
    <lineage>
        <taxon>Eukaryota</taxon>
        <taxon>Viridiplantae</taxon>
        <taxon>Streptophyta</taxon>
        <taxon>Embryophyta</taxon>
        <taxon>Tracheophyta</taxon>
        <taxon>Spermatophyta</taxon>
        <taxon>Magnoliopsida</taxon>
        <taxon>eudicotyledons</taxon>
        <taxon>Gunneridae</taxon>
        <taxon>Pentapetalae</taxon>
        <taxon>asterids</taxon>
        <taxon>lamiids</taxon>
        <taxon>Lamiales</taxon>
        <taxon>Pedaliaceae</taxon>
        <taxon>Sesamum</taxon>
    </lineage>
</organism>
<proteinExistence type="predicted"/>
<gene>
    <name evidence="2" type="ORF">Sango_1721700</name>
</gene>
<keyword evidence="3" id="KW-1185">Reference proteome</keyword>
<evidence type="ECO:0000256" key="1">
    <source>
        <dbReference type="SAM" id="MobiDB-lite"/>
    </source>
</evidence>
<name>A0AAE2BS18_9LAMI</name>
<accession>A0AAE2BS18</accession>
<dbReference type="Proteomes" id="UP001289374">
    <property type="component" value="Unassembled WGS sequence"/>
</dbReference>
<reference evidence="2" key="2">
    <citation type="journal article" date="2024" name="Plant">
        <title>Genomic evolution and insights into agronomic trait innovations of Sesamum species.</title>
        <authorList>
            <person name="Miao H."/>
            <person name="Wang L."/>
            <person name="Qu L."/>
            <person name="Liu H."/>
            <person name="Sun Y."/>
            <person name="Le M."/>
            <person name="Wang Q."/>
            <person name="Wei S."/>
            <person name="Zheng Y."/>
            <person name="Lin W."/>
            <person name="Duan Y."/>
            <person name="Cao H."/>
            <person name="Xiong S."/>
            <person name="Wang X."/>
            <person name="Wei L."/>
            <person name="Li C."/>
            <person name="Ma Q."/>
            <person name="Ju M."/>
            <person name="Zhao R."/>
            <person name="Li G."/>
            <person name="Mu C."/>
            <person name="Tian Q."/>
            <person name="Mei H."/>
            <person name="Zhang T."/>
            <person name="Gao T."/>
            <person name="Zhang H."/>
        </authorList>
    </citation>
    <scope>NUCLEOTIDE SEQUENCE</scope>
    <source>
        <strain evidence="2">K16</strain>
    </source>
</reference>
<evidence type="ECO:0000313" key="2">
    <source>
        <dbReference type="EMBL" id="KAK4395674.1"/>
    </source>
</evidence>
<evidence type="ECO:0000313" key="3">
    <source>
        <dbReference type="Proteomes" id="UP001289374"/>
    </source>
</evidence>
<feature type="region of interest" description="Disordered" evidence="1">
    <location>
        <begin position="171"/>
        <end position="191"/>
    </location>
</feature>
<evidence type="ECO:0008006" key="4">
    <source>
        <dbReference type="Google" id="ProtNLM"/>
    </source>
</evidence>